<dbReference type="InterPro" id="IPR015500">
    <property type="entry name" value="Peptidase_S8_subtilisin-rel"/>
</dbReference>
<keyword evidence="5" id="KW-0732">Signal</keyword>
<evidence type="ECO:0000256" key="10">
    <source>
        <dbReference type="SAM" id="MobiDB-lite"/>
    </source>
</evidence>
<dbReference type="PANTHER" id="PTHR43806:SF11">
    <property type="entry name" value="CEREVISIN-RELATED"/>
    <property type="match status" value="1"/>
</dbReference>
<dbReference type="Pfam" id="PF00082">
    <property type="entry name" value="Peptidase_S8"/>
    <property type="match status" value="1"/>
</dbReference>
<accession>A0ABN2CM88</accession>
<dbReference type="Pfam" id="PF02225">
    <property type="entry name" value="PA"/>
    <property type="match status" value="1"/>
</dbReference>
<feature type="domain" description="Peptidase S8/S53" evidence="11">
    <location>
        <begin position="168"/>
        <end position="425"/>
    </location>
</feature>
<feature type="active site" description="Charge relay system" evidence="8">
    <location>
        <position position="386"/>
    </location>
</feature>
<dbReference type="EMBL" id="BAAAPH010000004">
    <property type="protein sequence ID" value="GAA1559312.1"/>
    <property type="molecule type" value="Genomic_DNA"/>
</dbReference>
<organism evidence="13 14">
    <name type="scientific">Kribbella hippodromi</name>
    <dbReference type="NCBI Taxonomy" id="434347"/>
    <lineage>
        <taxon>Bacteria</taxon>
        <taxon>Bacillati</taxon>
        <taxon>Actinomycetota</taxon>
        <taxon>Actinomycetes</taxon>
        <taxon>Propionibacteriales</taxon>
        <taxon>Kribbellaceae</taxon>
        <taxon>Kribbella</taxon>
    </lineage>
</organism>
<evidence type="ECO:0000259" key="11">
    <source>
        <dbReference type="Pfam" id="PF00082"/>
    </source>
</evidence>
<evidence type="ECO:0000256" key="1">
    <source>
        <dbReference type="ARBA" id="ARBA00011073"/>
    </source>
</evidence>
<dbReference type="InterPro" id="IPR022398">
    <property type="entry name" value="Peptidase_S8_His-AS"/>
</dbReference>
<keyword evidence="2" id="KW-0134">Cell wall</keyword>
<feature type="region of interest" description="Disordered" evidence="10">
    <location>
        <begin position="1"/>
        <end position="24"/>
    </location>
</feature>
<evidence type="ECO:0000256" key="8">
    <source>
        <dbReference type="PROSITE-ProRule" id="PRU01240"/>
    </source>
</evidence>
<reference evidence="13 14" key="1">
    <citation type="journal article" date="2019" name="Int. J. Syst. Evol. Microbiol.">
        <title>The Global Catalogue of Microorganisms (GCM) 10K type strain sequencing project: providing services to taxonomists for standard genome sequencing and annotation.</title>
        <authorList>
            <consortium name="The Broad Institute Genomics Platform"/>
            <consortium name="The Broad Institute Genome Sequencing Center for Infectious Disease"/>
            <person name="Wu L."/>
            <person name="Ma J."/>
        </authorList>
    </citation>
    <scope>NUCLEOTIDE SEQUENCE [LARGE SCALE GENOMIC DNA]</scope>
    <source>
        <strain evidence="13 14">JCM 15572</strain>
    </source>
</reference>
<evidence type="ECO:0000256" key="7">
    <source>
        <dbReference type="ARBA" id="ARBA00022825"/>
    </source>
</evidence>
<dbReference type="SUPFAM" id="SSF52025">
    <property type="entry name" value="PA domain"/>
    <property type="match status" value="1"/>
</dbReference>
<protein>
    <submittedName>
        <fullName evidence="13">S8 family serine peptidase</fullName>
    </submittedName>
</protein>
<dbReference type="PANTHER" id="PTHR43806">
    <property type="entry name" value="PEPTIDASE S8"/>
    <property type="match status" value="1"/>
</dbReference>
<dbReference type="InterPro" id="IPR050131">
    <property type="entry name" value="Peptidase_S8_subtilisin-like"/>
</dbReference>
<evidence type="ECO:0000313" key="13">
    <source>
        <dbReference type="EMBL" id="GAA1559312.1"/>
    </source>
</evidence>
<keyword evidence="6 8" id="KW-0378">Hydrolase</keyword>
<dbReference type="Gene3D" id="3.50.30.30">
    <property type="match status" value="1"/>
</dbReference>
<dbReference type="InterPro" id="IPR023827">
    <property type="entry name" value="Peptidase_S8_Asp-AS"/>
</dbReference>
<keyword evidence="4 8" id="KW-0645">Protease</keyword>
<dbReference type="PROSITE" id="PS00136">
    <property type="entry name" value="SUBTILASE_ASP"/>
    <property type="match status" value="1"/>
</dbReference>
<dbReference type="InterPro" id="IPR046450">
    <property type="entry name" value="PA_dom_sf"/>
</dbReference>
<keyword evidence="14" id="KW-1185">Reference proteome</keyword>
<dbReference type="Proteomes" id="UP001501705">
    <property type="component" value="Unassembled WGS sequence"/>
</dbReference>
<evidence type="ECO:0000256" key="4">
    <source>
        <dbReference type="ARBA" id="ARBA00022670"/>
    </source>
</evidence>
<evidence type="ECO:0000256" key="2">
    <source>
        <dbReference type="ARBA" id="ARBA00022512"/>
    </source>
</evidence>
<feature type="domain" description="PA" evidence="12">
    <location>
        <begin position="748"/>
        <end position="832"/>
    </location>
</feature>
<evidence type="ECO:0000256" key="6">
    <source>
        <dbReference type="ARBA" id="ARBA00022801"/>
    </source>
</evidence>
<dbReference type="InterPro" id="IPR000209">
    <property type="entry name" value="Peptidase_S8/S53_dom"/>
</dbReference>
<dbReference type="InterPro" id="IPR036852">
    <property type="entry name" value="Peptidase_S8/S53_dom_sf"/>
</dbReference>
<evidence type="ECO:0000256" key="3">
    <source>
        <dbReference type="ARBA" id="ARBA00022525"/>
    </source>
</evidence>
<evidence type="ECO:0000256" key="9">
    <source>
        <dbReference type="RuleBase" id="RU003355"/>
    </source>
</evidence>
<keyword evidence="3" id="KW-0964">Secreted</keyword>
<evidence type="ECO:0000313" key="14">
    <source>
        <dbReference type="Proteomes" id="UP001501705"/>
    </source>
</evidence>
<gene>
    <name evidence="13" type="ORF">GCM10009804_15180</name>
</gene>
<feature type="active site" description="Charge relay system" evidence="8">
    <location>
        <position position="209"/>
    </location>
</feature>
<dbReference type="SUPFAM" id="SSF52743">
    <property type="entry name" value="Subtilisin-like"/>
    <property type="match status" value="1"/>
</dbReference>
<evidence type="ECO:0000256" key="5">
    <source>
        <dbReference type="ARBA" id="ARBA00022729"/>
    </source>
</evidence>
<feature type="active site" description="Charge relay system" evidence="8">
    <location>
        <position position="177"/>
    </location>
</feature>
<dbReference type="InterPro" id="IPR003137">
    <property type="entry name" value="PA_domain"/>
</dbReference>
<dbReference type="PROSITE" id="PS00137">
    <property type="entry name" value="SUBTILASE_HIS"/>
    <property type="match status" value="1"/>
</dbReference>
<feature type="region of interest" description="Disordered" evidence="10">
    <location>
        <begin position="332"/>
        <end position="351"/>
    </location>
</feature>
<dbReference type="PROSITE" id="PS00138">
    <property type="entry name" value="SUBTILASE_SER"/>
    <property type="match status" value="1"/>
</dbReference>
<dbReference type="PROSITE" id="PS51892">
    <property type="entry name" value="SUBTILASE"/>
    <property type="match status" value="1"/>
</dbReference>
<comment type="similarity">
    <text evidence="1 8 9">Belongs to the peptidase S8 family.</text>
</comment>
<name>A0ABN2CM88_9ACTN</name>
<comment type="caution">
    <text evidence="13">The sequence shown here is derived from an EMBL/GenBank/DDBJ whole genome shotgun (WGS) entry which is preliminary data.</text>
</comment>
<dbReference type="PRINTS" id="PR00723">
    <property type="entry name" value="SUBTILISIN"/>
</dbReference>
<sequence>MTGDRITVTSRAGQRDKVGFLPGPGGGRASSFVTSYSGGHTIVVPSAAFADLRSGRLDPSLFDLTTLIAEGRDDAHSKTLPVIVEYAGKAQPSLRGTKNTRALTSIDARSAVVDKGKARDFWSSLAPSKARVAASIRRVTLDHRVHASTAWSVPQIGAPAAWQRGYTGKGVKIAVLDTGIDPNHPDLKGRIAATQNFSEAADTTDHYGHGTHVAGIAAGNGAASGGKYTGVAPDATLLNGKVLGDDGFGSFSGIIAGMEWAVQQGASVVNLSLGGEPSDGTDELSTALNRLSRSSGALFVVAAGNCGGPGKEQVSSPAAADDAVAVGNLTRDGALNPTSCRGPRLKDGALKPEISAPGTDIIAARAAGTDLGTPIDANYTTLSGTSMATPHVAGTAALIAQAHPDWKAPQLKARLMSTADPQGARVDEEGAGRVDADQATAADLTVDAGELELGTLTWPYPAKDTVMRKLTYHNPTTAPVTVQLAASMEPTTAAPTLSTTQLVVPAEGDASVTVTADRKAAGAGMFSGRITATAPGADPLVTTFGWYAEQERYSLTVHGITKDGRPATGQLSVARLDGPVQIPVQDLIYRDGTATLRLPPGRYVVTSAFDETATDTTIGGFTLAATNEFTLSRSDTITFDGRKAQPVEQSVKGRKDLMPTGRSVDYLIRTSAGVPAGGFAVTVPTGNPQVALAVPGGAVTTGKSEFAMHSRLEVPPFRARTVGGPELEVRDVFEAPRFTGTRRLVPVDAGTGQPNELANVKGKLALIAIPDSEERIVGDVVKAAQDAGAAAVMLYNPDRPGVEAYDRGWVYLGTDKVTVPTMRISRATAKTLSAQSKPIDLVGVANSPYVYQLMQTTAGRIPTRTQAVVTPDQLATVHETFGANIKGTETSEERLGTTPDGATIGNYYLRTFPVPSTRTSYVQASSTKWSSDVYYNNATGPAVAGYSLPRTFRPGEQVTERWMAPVLVSGIQNGPSLDGGFAGWYDGNFVFQVSPFLHQQEFSTSAFNDGSKLVLERNGEQVGSADDTSLWTELPDGAAKFRATVTTSRDFDFWKYSTKVRSTWTWTSKGGKSEVMPIITADVDLPAADGLGQVRVGRPVAIAVGFRHQAGSVTSRFTAASLEQSYDGTTWTSLPLTRTSDGKYTTTITHPVSAAGKAPSLRLTGADADGNTVQQEVTQAYGLK</sequence>
<dbReference type="InterPro" id="IPR023828">
    <property type="entry name" value="Peptidase_S8_Ser-AS"/>
</dbReference>
<dbReference type="Gene3D" id="3.40.50.200">
    <property type="entry name" value="Peptidase S8/S53 domain"/>
    <property type="match status" value="1"/>
</dbReference>
<keyword evidence="7 8" id="KW-0720">Serine protease</keyword>
<evidence type="ECO:0000259" key="12">
    <source>
        <dbReference type="Pfam" id="PF02225"/>
    </source>
</evidence>
<proteinExistence type="inferred from homology"/>